<keyword evidence="1" id="KW-0812">Transmembrane</keyword>
<feature type="transmembrane region" description="Helical" evidence="1">
    <location>
        <begin position="6"/>
        <end position="25"/>
    </location>
</feature>
<dbReference type="EMBL" id="CP060780">
    <property type="protein sequence ID" value="QNP44294.1"/>
    <property type="molecule type" value="Genomic_DNA"/>
</dbReference>
<evidence type="ECO:0000313" key="3">
    <source>
        <dbReference type="Proteomes" id="UP000516134"/>
    </source>
</evidence>
<proteinExistence type="predicted"/>
<feature type="transmembrane region" description="Helical" evidence="1">
    <location>
        <begin position="154"/>
        <end position="179"/>
    </location>
</feature>
<feature type="transmembrane region" description="Helical" evidence="1">
    <location>
        <begin position="32"/>
        <end position="51"/>
    </location>
</feature>
<keyword evidence="3" id="KW-1185">Reference proteome</keyword>
<name>A0ABX6T4D7_9SPHN</name>
<accession>A0ABX6T4D7</accession>
<reference evidence="2 3" key="1">
    <citation type="submission" date="2020-08" db="EMBL/GenBank/DDBJ databases">
        <title>Genome sequence of Sphingomonas daechungensis KACC 18115T.</title>
        <authorList>
            <person name="Hyun D.-W."/>
            <person name="Bae J.-W."/>
        </authorList>
    </citation>
    <scope>NUCLEOTIDE SEQUENCE [LARGE SCALE GENOMIC DNA]</scope>
    <source>
        <strain evidence="2 3">KACC 18115</strain>
    </source>
</reference>
<protein>
    <submittedName>
        <fullName evidence="2">Uncharacterized protein</fullName>
    </submittedName>
</protein>
<keyword evidence="1" id="KW-1133">Transmembrane helix</keyword>
<dbReference type="RefSeq" id="WP_187715715.1">
    <property type="nucleotide sequence ID" value="NZ_CP060780.1"/>
</dbReference>
<feature type="transmembrane region" description="Helical" evidence="1">
    <location>
        <begin position="71"/>
        <end position="91"/>
    </location>
</feature>
<gene>
    <name evidence="2" type="ORF">H9L15_07640</name>
</gene>
<evidence type="ECO:0000256" key="1">
    <source>
        <dbReference type="SAM" id="Phobius"/>
    </source>
</evidence>
<organism evidence="2 3">
    <name type="scientific">Sphingomonas daechungensis</name>
    <dbReference type="NCBI Taxonomy" id="1176646"/>
    <lineage>
        <taxon>Bacteria</taxon>
        <taxon>Pseudomonadati</taxon>
        <taxon>Pseudomonadota</taxon>
        <taxon>Alphaproteobacteria</taxon>
        <taxon>Sphingomonadales</taxon>
        <taxon>Sphingomonadaceae</taxon>
        <taxon>Sphingomonas</taxon>
    </lineage>
</organism>
<evidence type="ECO:0000313" key="2">
    <source>
        <dbReference type="EMBL" id="QNP44294.1"/>
    </source>
</evidence>
<feature type="transmembrane region" description="Helical" evidence="1">
    <location>
        <begin position="103"/>
        <end position="123"/>
    </location>
</feature>
<dbReference type="Proteomes" id="UP000516134">
    <property type="component" value="Chromosome"/>
</dbReference>
<keyword evidence="1" id="KW-0472">Membrane</keyword>
<sequence length="189" mass="18678">MVMLSINILAGAIGGFAIGCGMAAAHRAAGRSWISTTAGAAIGGLVIGGAVKMVGADAFSVLLGKTPGGIAGGFEGMLLGGAVGLGSHLSLARVRSWPSISGAALAGGAMGAVLPLIGGRLMGASLDSLAATFPESPLNIDALGRWFGETHFGIIAQMGFGAFEGFVFGTAITVAIRYANTLLSELDAR</sequence>